<comment type="similarity">
    <text evidence="1">Belongs to the phospholipase D family.</text>
</comment>
<evidence type="ECO:0000256" key="1">
    <source>
        <dbReference type="ARBA" id="ARBA00008664"/>
    </source>
</evidence>
<organism evidence="4 5">
    <name type="scientific">Steinernema carpocapsae</name>
    <name type="common">Entomopathogenic nematode</name>
    <dbReference type="NCBI Taxonomy" id="34508"/>
    <lineage>
        <taxon>Eukaryota</taxon>
        <taxon>Metazoa</taxon>
        <taxon>Ecdysozoa</taxon>
        <taxon>Nematoda</taxon>
        <taxon>Chromadorea</taxon>
        <taxon>Rhabditida</taxon>
        <taxon>Tylenchina</taxon>
        <taxon>Panagrolaimomorpha</taxon>
        <taxon>Strongyloidoidea</taxon>
        <taxon>Steinernematidae</taxon>
        <taxon>Steinernema</taxon>
    </lineage>
</organism>
<dbReference type="EMBL" id="AZBU02000003">
    <property type="protein sequence ID" value="TKR86913.1"/>
    <property type="molecule type" value="Genomic_DNA"/>
</dbReference>
<dbReference type="CDD" id="cd09106">
    <property type="entry name" value="PLDc_vPLD3_4_5_like_1"/>
    <property type="match status" value="1"/>
</dbReference>
<dbReference type="Pfam" id="PF13918">
    <property type="entry name" value="PLDc_3"/>
    <property type="match status" value="1"/>
</dbReference>
<reference evidence="4 5" key="1">
    <citation type="journal article" date="2015" name="Genome Biol.">
        <title>Comparative genomics of Steinernema reveals deeply conserved gene regulatory networks.</title>
        <authorList>
            <person name="Dillman A.R."/>
            <person name="Macchietto M."/>
            <person name="Porter C.F."/>
            <person name="Rogers A."/>
            <person name="Williams B."/>
            <person name="Antoshechkin I."/>
            <person name="Lee M.M."/>
            <person name="Goodwin Z."/>
            <person name="Lu X."/>
            <person name="Lewis E.E."/>
            <person name="Goodrich-Blair H."/>
            <person name="Stock S.P."/>
            <person name="Adams B.J."/>
            <person name="Sternberg P.W."/>
            <person name="Mortazavi A."/>
        </authorList>
    </citation>
    <scope>NUCLEOTIDE SEQUENCE [LARGE SCALE GENOMIC DNA]</scope>
    <source>
        <strain evidence="4 5">ALL</strain>
    </source>
</reference>
<dbReference type="STRING" id="34508.A0A4U5NUR1"/>
<gene>
    <name evidence="4" type="ORF">L596_011412</name>
</gene>
<feature type="transmembrane region" description="Helical" evidence="2">
    <location>
        <begin position="60"/>
        <end position="79"/>
    </location>
</feature>
<accession>A0A4U5NUR1</accession>
<evidence type="ECO:0000313" key="4">
    <source>
        <dbReference type="EMBL" id="TKR86913.1"/>
    </source>
</evidence>
<dbReference type="PROSITE" id="PS50035">
    <property type="entry name" value="PLD"/>
    <property type="match status" value="2"/>
</dbReference>
<feature type="domain" description="PLD phosphodiesterase" evidence="3">
    <location>
        <begin position="213"/>
        <end position="240"/>
    </location>
</feature>
<feature type="domain" description="PLD phosphodiesterase" evidence="3">
    <location>
        <begin position="429"/>
        <end position="455"/>
    </location>
</feature>
<name>A0A4U5NUR1_STECR</name>
<dbReference type="SUPFAM" id="SSF56024">
    <property type="entry name" value="Phospholipase D/nuclease"/>
    <property type="match status" value="2"/>
</dbReference>
<dbReference type="PANTHER" id="PTHR10185">
    <property type="entry name" value="PHOSPHOLIPASE D - RELATED"/>
    <property type="match status" value="1"/>
</dbReference>
<dbReference type="PANTHER" id="PTHR10185:SF17">
    <property type="entry name" value="GM01519P-RELATED"/>
    <property type="match status" value="1"/>
</dbReference>
<keyword evidence="2" id="KW-0812">Transmembrane</keyword>
<dbReference type="InterPro" id="IPR050874">
    <property type="entry name" value="Diverse_PLD-related"/>
</dbReference>
<keyword evidence="5" id="KW-1185">Reference proteome</keyword>
<evidence type="ECO:0000313" key="5">
    <source>
        <dbReference type="Proteomes" id="UP000298663"/>
    </source>
</evidence>
<dbReference type="GO" id="GO:0003824">
    <property type="term" value="F:catalytic activity"/>
    <property type="evidence" value="ECO:0007669"/>
    <property type="project" value="InterPro"/>
</dbReference>
<keyword evidence="2" id="KW-1133">Transmembrane helix</keyword>
<dbReference type="Proteomes" id="UP000298663">
    <property type="component" value="Unassembled WGS sequence"/>
</dbReference>
<dbReference type="SMART" id="SM00155">
    <property type="entry name" value="PLDc"/>
    <property type="match status" value="2"/>
</dbReference>
<dbReference type="OrthoDB" id="1923775at2759"/>
<dbReference type="InterPro" id="IPR032803">
    <property type="entry name" value="PLDc_3"/>
</dbReference>
<reference evidence="4 5" key="2">
    <citation type="journal article" date="2019" name="G3 (Bethesda)">
        <title>Hybrid Assembly of the Genome of the Entomopathogenic Nematode Steinernema carpocapsae Identifies the X-Chromosome.</title>
        <authorList>
            <person name="Serra L."/>
            <person name="Macchietto M."/>
            <person name="Macias-Munoz A."/>
            <person name="McGill C.J."/>
            <person name="Rodriguez I.M."/>
            <person name="Rodriguez B."/>
            <person name="Murad R."/>
            <person name="Mortazavi A."/>
        </authorList>
    </citation>
    <scope>NUCLEOTIDE SEQUENCE [LARGE SCALE GENOMIC DNA]</scope>
    <source>
        <strain evidence="4 5">ALL</strain>
    </source>
</reference>
<dbReference type="CDD" id="cd09107">
    <property type="entry name" value="PLDc_vPLD3_4_5_like_2"/>
    <property type="match status" value="1"/>
</dbReference>
<dbReference type="InterPro" id="IPR001736">
    <property type="entry name" value="PLipase_D/transphosphatidylase"/>
</dbReference>
<evidence type="ECO:0000256" key="2">
    <source>
        <dbReference type="SAM" id="Phobius"/>
    </source>
</evidence>
<protein>
    <recommendedName>
        <fullName evidence="3">PLD phosphodiesterase domain-containing protein</fullName>
    </recommendedName>
</protein>
<evidence type="ECO:0000259" key="3">
    <source>
        <dbReference type="PROSITE" id="PS50035"/>
    </source>
</evidence>
<comment type="caution">
    <text evidence="4">The sequence shown here is derived from an EMBL/GenBank/DDBJ whole genome shotgun (WGS) entry which is preliminary data.</text>
</comment>
<dbReference type="Gene3D" id="3.30.870.10">
    <property type="entry name" value="Endonuclease Chain A"/>
    <property type="match status" value="2"/>
</dbReference>
<dbReference type="AlphaFoldDB" id="A0A4U5NUR1"/>
<keyword evidence="2" id="KW-0472">Membrane</keyword>
<dbReference type="Pfam" id="PF00614">
    <property type="entry name" value="PLDc"/>
    <property type="match status" value="1"/>
</dbReference>
<proteinExistence type="inferred from homology"/>
<sequence>MIAYNPEKVYLQKHQGATQDGRADMTNFEMDLFDTRINGYQLEKEETEDCCKNSCIRPPCFPICAIALFLFMVVFFPLMNDDNIGGDRKYERTGFCTDTCSLRVVESIPTGIIFNGTTLNPSTFDAWKDLLDNAKTSIDFAVFYWNLRDKTEYPTADKGKEIFNRMIEAGKRNVKIRIAQNSAGDLSPQSDSAFLEKHGLAEVRSLNFSHLLGAGVLHTKFWIVDGAHIYIGSANMDWKSLTEVKELGVVITDCACLASDLSKVFHAYWKLGEPDAAIPAKWPVNMRTSFNEENLLNISLNSVPSRVYISSAPKPFNPKGRENDVDAIIATIENARKYVKVAVMDYVPTTIYLPKNHYWPQIDDALRSAVFRGVHVHLLVSNWTHSRSSEFEFLRSLLYINKAMNPKQGRVDVKIFTVPANKTQSKIDHARVNHNKYMVTESRAFIGTSNWAGDYFINTAGVGLVISETENTQIVDSVHAVFQRDWHSSYAHDLKI</sequence>